<accession>A0A2P2NYR9</accession>
<keyword evidence="1" id="KW-0812">Transmembrane</keyword>
<evidence type="ECO:0000313" key="2">
    <source>
        <dbReference type="EMBL" id="MBX47625.1"/>
    </source>
</evidence>
<proteinExistence type="predicted"/>
<reference evidence="2" key="1">
    <citation type="submission" date="2018-02" db="EMBL/GenBank/DDBJ databases">
        <title>Rhizophora mucronata_Transcriptome.</title>
        <authorList>
            <person name="Meera S.P."/>
            <person name="Sreeshan A."/>
            <person name="Augustine A."/>
        </authorList>
    </citation>
    <scope>NUCLEOTIDE SEQUENCE</scope>
    <source>
        <tissue evidence="2">Leaf</tissue>
    </source>
</reference>
<dbReference type="EMBL" id="GGEC01067141">
    <property type="protein sequence ID" value="MBX47625.1"/>
    <property type="molecule type" value="Transcribed_RNA"/>
</dbReference>
<keyword evidence="1" id="KW-1133">Transmembrane helix</keyword>
<name>A0A2P2NYR9_RHIMU</name>
<sequence>MLQALIYVLLKYNLVVCFACLDLCKIAILQLLSLLKWK</sequence>
<keyword evidence="1" id="KW-0472">Membrane</keyword>
<protein>
    <submittedName>
        <fullName evidence="2">Uncharacterized protein</fullName>
    </submittedName>
</protein>
<evidence type="ECO:0000256" key="1">
    <source>
        <dbReference type="SAM" id="Phobius"/>
    </source>
</evidence>
<feature type="transmembrane region" description="Helical" evidence="1">
    <location>
        <begin position="12"/>
        <end position="35"/>
    </location>
</feature>
<dbReference type="AlphaFoldDB" id="A0A2P2NYR9"/>
<organism evidence="2">
    <name type="scientific">Rhizophora mucronata</name>
    <name type="common">Asiatic mangrove</name>
    <dbReference type="NCBI Taxonomy" id="61149"/>
    <lineage>
        <taxon>Eukaryota</taxon>
        <taxon>Viridiplantae</taxon>
        <taxon>Streptophyta</taxon>
        <taxon>Embryophyta</taxon>
        <taxon>Tracheophyta</taxon>
        <taxon>Spermatophyta</taxon>
        <taxon>Magnoliopsida</taxon>
        <taxon>eudicotyledons</taxon>
        <taxon>Gunneridae</taxon>
        <taxon>Pentapetalae</taxon>
        <taxon>rosids</taxon>
        <taxon>fabids</taxon>
        <taxon>Malpighiales</taxon>
        <taxon>Rhizophoraceae</taxon>
        <taxon>Rhizophora</taxon>
    </lineage>
</organism>